<keyword evidence="2" id="KW-1185">Reference proteome</keyword>
<accession>A0A9X3FB65</accession>
<dbReference type="InterPro" id="IPR023296">
    <property type="entry name" value="Glyco_hydro_beta-prop_sf"/>
</dbReference>
<name>A0A9X3FB65_9BACT</name>
<sequence length="372" mass="43024">MKISVAILITFFIASCTIKNASLPKEVSHERMTEIYEEVKTPYKYGLIMVPDSSNLKMDCPTIFRKNDKWVMTYIVFDGRGYETWLAESDNLLEWETKGKIMQFTDTTDWDSNQKAGYLSLIKYNWGETPVINQFDGKYWMSYFGGNSRGYEKGLLSLSMAYTEKDPATVHDWQRIGHPVLSSNDDDARWYDNSTMYKCFVIEDMDKLTGHRFVMYYNARGDSINPDRGAERISMAVSDDMVNWKRFGNEPLVNHHKGISGDAVIQKIGDIYVMFFFRANWPDGKTVVYNSFYCSYDLMHWTEWDGPHLIEPSEEYDNLFAHKAYVIKHDGVVYHFYNAVDKLGNRGIALATSKDLGESSVTFKSSEESEIK</sequence>
<evidence type="ECO:0008006" key="3">
    <source>
        <dbReference type="Google" id="ProtNLM"/>
    </source>
</evidence>
<gene>
    <name evidence="1" type="ORF">OU798_16900</name>
</gene>
<organism evidence="1 2">
    <name type="scientific">Draconibacterium aestuarii</name>
    <dbReference type="NCBI Taxonomy" id="2998507"/>
    <lineage>
        <taxon>Bacteria</taxon>
        <taxon>Pseudomonadati</taxon>
        <taxon>Bacteroidota</taxon>
        <taxon>Bacteroidia</taxon>
        <taxon>Marinilabiliales</taxon>
        <taxon>Prolixibacteraceae</taxon>
        <taxon>Draconibacterium</taxon>
    </lineage>
</organism>
<dbReference type="RefSeq" id="WP_343334366.1">
    <property type="nucleotide sequence ID" value="NZ_JAPOHD010000030.1"/>
</dbReference>
<dbReference type="Proteomes" id="UP001145087">
    <property type="component" value="Unassembled WGS sequence"/>
</dbReference>
<dbReference type="AlphaFoldDB" id="A0A9X3FB65"/>
<protein>
    <recommendedName>
        <fullName evidence="3">Glycosylase</fullName>
    </recommendedName>
</protein>
<dbReference type="Gene3D" id="2.115.10.20">
    <property type="entry name" value="Glycosyl hydrolase domain, family 43"/>
    <property type="match status" value="2"/>
</dbReference>
<dbReference type="PROSITE" id="PS51257">
    <property type="entry name" value="PROKAR_LIPOPROTEIN"/>
    <property type="match status" value="1"/>
</dbReference>
<evidence type="ECO:0000313" key="2">
    <source>
        <dbReference type="Proteomes" id="UP001145087"/>
    </source>
</evidence>
<dbReference type="EMBL" id="JAPOHD010000030">
    <property type="protein sequence ID" value="MCY1722036.1"/>
    <property type="molecule type" value="Genomic_DNA"/>
</dbReference>
<reference evidence="1" key="1">
    <citation type="submission" date="2022-11" db="EMBL/GenBank/DDBJ databases">
        <title>Marilongibacter aestuarii gen. nov., sp. nov., isolated from tidal flat sediment.</title>
        <authorList>
            <person name="Jiayan W."/>
        </authorList>
    </citation>
    <scope>NUCLEOTIDE SEQUENCE</scope>
    <source>
        <strain evidence="1">Z1-6</strain>
    </source>
</reference>
<evidence type="ECO:0000313" key="1">
    <source>
        <dbReference type="EMBL" id="MCY1722036.1"/>
    </source>
</evidence>
<comment type="caution">
    <text evidence="1">The sequence shown here is derived from an EMBL/GenBank/DDBJ whole genome shotgun (WGS) entry which is preliminary data.</text>
</comment>
<proteinExistence type="predicted"/>
<dbReference type="SUPFAM" id="SSF75005">
    <property type="entry name" value="Arabinanase/levansucrase/invertase"/>
    <property type="match status" value="2"/>
</dbReference>